<evidence type="ECO:0000313" key="4">
    <source>
        <dbReference type="Proteomes" id="UP000186607"/>
    </source>
</evidence>
<reference evidence="2 4" key="1">
    <citation type="submission" date="2017-01" db="EMBL/GenBank/DDBJ databases">
        <title>Genome Analysis of Deinococcus marmoris KOPRI26562.</title>
        <authorList>
            <person name="Kim J.H."/>
            <person name="Oh H.-M."/>
        </authorList>
    </citation>
    <scope>NUCLEOTIDE SEQUENCE [LARGE SCALE GENOMIC DNA]</scope>
    <source>
        <strain evidence="2 4">KOPRI26562</strain>
    </source>
</reference>
<evidence type="ECO:0000313" key="2">
    <source>
        <dbReference type="EMBL" id="OLV17252.1"/>
    </source>
</evidence>
<accession>A0A1U7NWF6</accession>
<evidence type="ECO:0000259" key="1">
    <source>
        <dbReference type="Pfam" id="PF13546"/>
    </source>
</evidence>
<dbReference type="InterPro" id="IPR012337">
    <property type="entry name" value="RNaseH-like_sf"/>
</dbReference>
<dbReference type="SUPFAM" id="SSF53098">
    <property type="entry name" value="Ribonuclease H-like"/>
    <property type="match status" value="1"/>
</dbReference>
<dbReference type="STRING" id="249408.BOO71_0005101"/>
<gene>
    <name evidence="3" type="ORF">BOO71_0005101</name>
    <name evidence="2" type="ORF">BOO71_0009370</name>
</gene>
<proteinExistence type="predicted"/>
<feature type="domain" description="Transposase IS701-like DDE" evidence="1">
    <location>
        <begin position="43"/>
        <end position="285"/>
    </location>
</feature>
<keyword evidence="4" id="KW-1185">Reference proteome</keyword>
<sequence length="432" mass="48971">MAIDRGAACCSPVRLEHGTPSEVVHSDLGRVRPALFHAVWPQVQRLVIGAILSPGKRTVTAALRVLGLADDPRFGTFHRLLSRARWSSLQASRVLLSLLLAAFVPSGPLILGLDDTIERRTGKKISARGIYRDPVRSSQGHFVKAGGLRWLSLMLLTPIPWANRIWALPFLTALVPSQRYHEERGHRHKTLTDWARQMLRVVQRWCPGRQLIVVADSAYAVIRWLADLQQGRPITVITRLRLDAALYEPAPERQAGQKGRPKMKGQRLPALAAVANAADTCWQRVRLTRWYGETLREVDLVSQTAIWYHPGKPPLPLRWVLIRDPQGQFSTQALLCTDLLLSPVQILESFVQRWQLEVTFEEVRAHLGVETQRQWTDLAIARTTPALLGLFSLVTLMAHERWHGHDVWVRRAAWYDKTLPTFVDAFAEVRRA</sequence>
<dbReference type="AlphaFoldDB" id="A0A1U7NWF6"/>
<evidence type="ECO:0000313" key="3">
    <source>
        <dbReference type="EMBL" id="OLV18687.1"/>
    </source>
</evidence>
<dbReference type="Proteomes" id="UP000186607">
    <property type="component" value="Unassembled WGS sequence"/>
</dbReference>
<dbReference type="EMBL" id="MSTI01000062">
    <property type="protein sequence ID" value="OLV18687.1"/>
    <property type="molecule type" value="Genomic_DNA"/>
</dbReference>
<dbReference type="Pfam" id="PF13546">
    <property type="entry name" value="DDE_5"/>
    <property type="match status" value="1"/>
</dbReference>
<organism evidence="2 4">
    <name type="scientific">Deinococcus marmoris</name>
    <dbReference type="NCBI Taxonomy" id="249408"/>
    <lineage>
        <taxon>Bacteria</taxon>
        <taxon>Thermotogati</taxon>
        <taxon>Deinococcota</taxon>
        <taxon>Deinococci</taxon>
        <taxon>Deinococcales</taxon>
        <taxon>Deinococcaceae</taxon>
        <taxon>Deinococcus</taxon>
    </lineage>
</organism>
<comment type="caution">
    <text evidence="2">The sequence shown here is derived from an EMBL/GenBank/DDBJ whole genome shotgun (WGS) entry which is preliminary data.</text>
</comment>
<protein>
    <recommendedName>
        <fullName evidence="1">Transposase IS701-like DDE domain-containing protein</fullName>
    </recommendedName>
</protein>
<dbReference type="EMBL" id="MSTI01000107">
    <property type="protein sequence ID" value="OLV17252.1"/>
    <property type="molecule type" value="Genomic_DNA"/>
</dbReference>
<dbReference type="InterPro" id="IPR038721">
    <property type="entry name" value="IS701-like_DDE_dom"/>
</dbReference>
<name>A0A1U7NWF6_9DEIO</name>